<name>A0A9W6G0E7_9BACT</name>
<dbReference type="Pfam" id="PF12779">
    <property type="entry name" value="WXXGXW"/>
    <property type="match status" value="1"/>
</dbReference>
<sequence>MTSKIIASIACLAALTGTAHAGNVDFSIGINLGNRPVAVSYEPVYAPAPPPRYEPVYAPAPQPVYVPAPQPVVIAEPPQFVLSPSLGFYVAMDTPYDLFYAGNRYYLSRNGVWYGGASYRGPWATVAYRSLPRELRRYPVATIRQQRDTDYRRWCNDDHGRWRSFRPEREWRDARREEKARWKEAKWREKEWRKEGRGRWDDRDRD</sequence>
<keyword evidence="4" id="KW-1185">Reference proteome</keyword>
<dbReference type="EMBL" id="BSDS01000001">
    <property type="protein sequence ID" value="GLI38155.1"/>
    <property type="molecule type" value="Genomic_DNA"/>
</dbReference>
<evidence type="ECO:0000313" key="3">
    <source>
        <dbReference type="EMBL" id="GLI38155.1"/>
    </source>
</evidence>
<evidence type="ECO:0000256" key="1">
    <source>
        <dbReference type="SAM" id="MobiDB-lite"/>
    </source>
</evidence>
<reference evidence="3" key="1">
    <citation type="submission" date="2022-12" db="EMBL/GenBank/DDBJ databases">
        <title>Reference genome sequencing for broad-spectrum identification of bacterial and archaeal isolates by mass spectrometry.</title>
        <authorList>
            <person name="Sekiguchi Y."/>
            <person name="Tourlousse D.M."/>
        </authorList>
    </citation>
    <scope>NUCLEOTIDE SEQUENCE</scope>
    <source>
        <strain evidence="3">H2</strain>
    </source>
</reference>
<dbReference type="InterPro" id="IPR024447">
    <property type="entry name" value="YXWGXW_rpt"/>
</dbReference>
<evidence type="ECO:0000313" key="4">
    <source>
        <dbReference type="Proteomes" id="UP001144352"/>
    </source>
</evidence>
<dbReference type="AlphaFoldDB" id="A0A9W6G0E7"/>
<gene>
    <name evidence="3" type="ORF">GHYDROH2_16560</name>
</gene>
<keyword evidence="2" id="KW-0732">Signal</keyword>
<feature type="region of interest" description="Disordered" evidence="1">
    <location>
        <begin position="170"/>
        <end position="206"/>
    </location>
</feature>
<organism evidence="3 4">
    <name type="scientific">Geobacter hydrogenophilus</name>
    <dbReference type="NCBI Taxonomy" id="40983"/>
    <lineage>
        <taxon>Bacteria</taxon>
        <taxon>Pseudomonadati</taxon>
        <taxon>Thermodesulfobacteriota</taxon>
        <taxon>Desulfuromonadia</taxon>
        <taxon>Geobacterales</taxon>
        <taxon>Geobacteraceae</taxon>
        <taxon>Geobacter</taxon>
    </lineage>
</organism>
<comment type="caution">
    <text evidence="3">The sequence shown here is derived from an EMBL/GenBank/DDBJ whole genome shotgun (WGS) entry which is preliminary data.</text>
</comment>
<feature type="chain" id="PRO_5040948778" evidence="2">
    <location>
        <begin position="22"/>
        <end position="206"/>
    </location>
</feature>
<protein>
    <submittedName>
        <fullName evidence="3">Uncharacterized protein</fullName>
    </submittedName>
</protein>
<dbReference type="Proteomes" id="UP001144352">
    <property type="component" value="Unassembled WGS sequence"/>
</dbReference>
<proteinExistence type="predicted"/>
<feature type="signal peptide" evidence="2">
    <location>
        <begin position="1"/>
        <end position="21"/>
    </location>
</feature>
<dbReference type="RefSeq" id="WP_214186093.1">
    <property type="nucleotide sequence ID" value="NZ_BSDS01000001.1"/>
</dbReference>
<evidence type="ECO:0000256" key="2">
    <source>
        <dbReference type="SAM" id="SignalP"/>
    </source>
</evidence>
<accession>A0A9W6G0E7</accession>